<evidence type="ECO:0000313" key="2">
    <source>
        <dbReference type="Proteomes" id="UP000299102"/>
    </source>
</evidence>
<reference evidence="1 2" key="1">
    <citation type="journal article" date="2019" name="Commun. Biol.">
        <title>The bagworm genome reveals a unique fibroin gene that provides high tensile strength.</title>
        <authorList>
            <person name="Kono N."/>
            <person name="Nakamura H."/>
            <person name="Ohtoshi R."/>
            <person name="Tomita M."/>
            <person name="Numata K."/>
            <person name="Arakawa K."/>
        </authorList>
    </citation>
    <scope>NUCLEOTIDE SEQUENCE [LARGE SCALE GENOMIC DNA]</scope>
</reference>
<keyword evidence="2" id="KW-1185">Reference proteome</keyword>
<name>A0A4C1XLT4_EUMVA</name>
<dbReference type="EMBL" id="BGZK01000869">
    <property type="protein sequence ID" value="GBP63464.1"/>
    <property type="molecule type" value="Genomic_DNA"/>
</dbReference>
<sequence>MHSNGRILALNRPSVGYRTTHAFSPAQAITCNDDDLRFFQQFFSLRSLRSGVRGFGPSKITPSLKTTVARTVRSEDLDRAEVESSTISRRYTYTDVAAHRVDFLNSSSSASKNHRCGLSCTPMTSRERDSNVIYRSMVQHAAVRESGVLRRSRVDSPDKHIINMDGIIAWYAEFEHGRTSTKDVSRRGHKKNGKKIGKIIVTDRRVTIHFIGEETKISASRPRTLADAQTQTRMNIFRVSLELLQQNFDSFLARFTTANEIIPIRFRNKVTVYDLDKTIISNP</sequence>
<proteinExistence type="predicted"/>
<protein>
    <submittedName>
        <fullName evidence="1">Uncharacterized protein</fullName>
    </submittedName>
</protein>
<evidence type="ECO:0000313" key="1">
    <source>
        <dbReference type="EMBL" id="GBP63464.1"/>
    </source>
</evidence>
<dbReference type="AlphaFoldDB" id="A0A4C1XLT4"/>
<accession>A0A4C1XLT4</accession>
<dbReference type="Proteomes" id="UP000299102">
    <property type="component" value="Unassembled WGS sequence"/>
</dbReference>
<gene>
    <name evidence="1" type="ORF">EVAR_35354_1</name>
</gene>
<comment type="caution">
    <text evidence="1">The sequence shown here is derived from an EMBL/GenBank/DDBJ whole genome shotgun (WGS) entry which is preliminary data.</text>
</comment>
<organism evidence="1 2">
    <name type="scientific">Eumeta variegata</name>
    <name type="common">Bagworm moth</name>
    <name type="synonym">Eumeta japonica</name>
    <dbReference type="NCBI Taxonomy" id="151549"/>
    <lineage>
        <taxon>Eukaryota</taxon>
        <taxon>Metazoa</taxon>
        <taxon>Ecdysozoa</taxon>
        <taxon>Arthropoda</taxon>
        <taxon>Hexapoda</taxon>
        <taxon>Insecta</taxon>
        <taxon>Pterygota</taxon>
        <taxon>Neoptera</taxon>
        <taxon>Endopterygota</taxon>
        <taxon>Lepidoptera</taxon>
        <taxon>Glossata</taxon>
        <taxon>Ditrysia</taxon>
        <taxon>Tineoidea</taxon>
        <taxon>Psychidae</taxon>
        <taxon>Oiketicinae</taxon>
        <taxon>Eumeta</taxon>
    </lineage>
</organism>